<evidence type="ECO:0000256" key="7">
    <source>
        <dbReference type="SAM" id="Phobius"/>
    </source>
</evidence>
<feature type="compositionally biased region" description="Polar residues" evidence="6">
    <location>
        <begin position="1"/>
        <end position="14"/>
    </location>
</feature>
<sequence>MKGTGKTNEATKNQDLIHDSSDTDNNEKHGNGPNNFQSVPAAPVHNTNVFDQGGKSYRTMKRWDTIFMLFTNQIGLGILSLPTVLKTLGMVPGLIAIIGIGVISWYTAFELLQFYKLHSYVVNVVEMTRVVGGRCLEIVAGTMMMIQVVFVAASAVVTLSISLNTISDHAICTVVFIFISCIICYLFNIPRTMKFVSHSGIPNAISVLTAAMVVMISLGVGGPMSAPKGWDKEIVIVGNPSFRDGVNACLKVVYAYASNIAFVGYMAEMIDPAKDFGFCLTFLEVGSMLLYVVVAIAIYCLAGQYSVSPALGSAPTIPAKVAYGVVLPAVFATGIAYGHTGGKYVYVIVMRKMGATDQITANTRKAWTTWLACVTGFWMAVFTISNVIPIFDSILSITSATTISWFTYGFSAVFWFHANRNDLFRSPKQIALTVVNSLLIIMSLFMNVAGLWSSVTELHDLFNTNDSSIRGVFSCGYSDLHSTSEPSIRLK</sequence>
<evidence type="ECO:0000256" key="3">
    <source>
        <dbReference type="ARBA" id="ARBA00022692"/>
    </source>
</evidence>
<dbReference type="PANTHER" id="PTHR22950:SF479">
    <property type="entry name" value="AMINO ACID TRANSPORTER (EUROFUNG)-RELATED"/>
    <property type="match status" value="1"/>
</dbReference>
<feature type="transmembrane region" description="Helical" evidence="7">
    <location>
        <begin position="201"/>
        <end position="225"/>
    </location>
</feature>
<keyword evidence="4 7" id="KW-1133">Transmembrane helix</keyword>
<evidence type="ECO:0000256" key="1">
    <source>
        <dbReference type="ARBA" id="ARBA00004141"/>
    </source>
</evidence>
<comment type="subcellular location">
    <subcellularLocation>
        <location evidence="1">Membrane</location>
        <topology evidence="1">Multi-pass membrane protein</topology>
    </subcellularLocation>
</comment>
<keyword evidence="5 7" id="KW-0472">Membrane</keyword>
<evidence type="ECO:0000256" key="2">
    <source>
        <dbReference type="ARBA" id="ARBA00008066"/>
    </source>
</evidence>
<evidence type="ECO:0000256" key="6">
    <source>
        <dbReference type="SAM" id="MobiDB-lite"/>
    </source>
</evidence>
<comment type="similarity">
    <text evidence="2">Belongs to the amino acid/polyamine transporter 2 family.</text>
</comment>
<organism evidence="9 10">
    <name type="scientific">Neonectria magnoliae</name>
    <dbReference type="NCBI Taxonomy" id="2732573"/>
    <lineage>
        <taxon>Eukaryota</taxon>
        <taxon>Fungi</taxon>
        <taxon>Dikarya</taxon>
        <taxon>Ascomycota</taxon>
        <taxon>Pezizomycotina</taxon>
        <taxon>Sordariomycetes</taxon>
        <taxon>Hypocreomycetidae</taxon>
        <taxon>Hypocreales</taxon>
        <taxon>Nectriaceae</taxon>
        <taxon>Neonectria</taxon>
    </lineage>
</organism>
<proteinExistence type="inferred from homology"/>
<feature type="domain" description="Amino acid transporter transmembrane" evidence="8">
    <location>
        <begin position="61"/>
        <end position="454"/>
    </location>
</feature>
<dbReference type="InterPro" id="IPR013057">
    <property type="entry name" value="AA_transpt_TM"/>
</dbReference>
<feature type="transmembrane region" description="Helical" evidence="7">
    <location>
        <begin position="394"/>
        <end position="418"/>
    </location>
</feature>
<dbReference type="Gene3D" id="1.20.1740.10">
    <property type="entry name" value="Amino acid/polyamine transporter I"/>
    <property type="match status" value="1"/>
</dbReference>
<feature type="transmembrane region" description="Helical" evidence="7">
    <location>
        <begin position="91"/>
        <end position="115"/>
    </location>
</feature>
<feature type="transmembrane region" description="Helical" evidence="7">
    <location>
        <begin position="65"/>
        <end position="85"/>
    </location>
</feature>
<dbReference type="PANTHER" id="PTHR22950">
    <property type="entry name" value="AMINO ACID TRANSPORTER"/>
    <property type="match status" value="1"/>
</dbReference>
<feature type="transmembrane region" description="Helical" evidence="7">
    <location>
        <begin position="136"/>
        <end position="161"/>
    </location>
</feature>
<feature type="transmembrane region" description="Helical" evidence="7">
    <location>
        <begin position="367"/>
        <end position="388"/>
    </location>
</feature>
<name>A0ABR1IGC5_9HYPO</name>
<keyword evidence="3 7" id="KW-0812">Transmembrane</keyword>
<evidence type="ECO:0000259" key="8">
    <source>
        <dbReference type="Pfam" id="PF01490"/>
    </source>
</evidence>
<feature type="transmembrane region" description="Helical" evidence="7">
    <location>
        <begin position="430"/>
        <end position="452"/>
    </location>
</feature>
<dbReference type="Pfam" id="PF01490">
    <property type="entry name" value="Aa_trans"/>
    <property type="match status" value="1"/>
</dbReference>
<evidence type="ECO:0000313" key="10">
    <source>
        <dbReference type="Proteomes" id="UP001498421"/>
    </source>
</evidence>
<gene>
    <name evidence="9" type="ORF">QQZ08_001400</name>
</gene>
<dbReference type="Proteomes" id="UP001498421">
    <property type="component" value="Unassembled WGS sequence"/>
</dbReference>
<feature type="compositionally biased region" description="Basic and acidic residues" evidence="6">
    <location>
        <begin position="15"/>
        <end position="30"/>
    </location>
</feature>
<evidence type="ECO:0000256" key="5">
    <source>
        <dbReference type="ARBA" id="ARBA00023136"/>
    </source>
</evidence>
<feature type="transmembrane region" description="Helical" evidence="7">
    <location>
        <begin position="278"/>
        <end position="301"/>
    </location>
</feature>
<keyword evidence="10" id="KW-1185">Reference proteome</keyword>
<protein>
    <recommendedName>
        <fullName evidence="8">Amino acid transporter transmembrane domain-containing protein</fullName>
    </recommendedName>
</protein>
<feature type="transmembrane region" description="Helical" evidence="7">
    <location>
        <begin position="321"/>
        <end position="346"/>
    </location>
</feature>
<dbReference type="EMBL" id="JAZAVK010000007">
    <property type="protein sequence ID" value="KAK7432110.1"/>
    <property type="molecule type" value="Genomic_DNA"/>
</dbReference>
<feature type="region of interest" description="Disordered" evidence="6">
    <location>
        <begin position="1"/>
        <end position="47"/>
    </location>
</feature>
<feature type="transmembrane region" description="Helical" evidence="7">
    <location>
        <begin position="167"/>
        <end position="189"/>
    </location>
</feature>
<feature type="transmembrane region" description="Helical" evidence="7">
    <location>
        <begin position="245"/>
        <end position="266"/>
    </location>
</feature>
<reference evidence="9 10" key="1">
    <citation type="journal article" date="2025" name="Microbiol. Resour. Announc.">
        <title>Draft genome sequences for Neonectria magnoliae and Neonectria punicea, canker pathogens of Liriodendron tulipifera and Acer saccharum in West Virginia.</title>
        <authorList>
            <person name="Petronek H.M."/>
            <person name="Kasson M.T."/>
            <person name="Metheny A.M."/>
            <person name="Stauder C.M."/>
            <person name="Lovett B."/>
            <person name="Lynch S.C."/>
            <person name="Garnas J.R."/>
            <person name="Kasson L.R."/>
            <person name="Stajich J.E."/>
        </authorList>
    </citation>
    <scope>NUCLEOTIDE SEQUENCE [LARGE SCALE GENOMIC DNA]</scope>
    <source>
        <strain evidence="9 10">NRRL 64651</strain>
    </source>
</reference>
<comment type="caution">
    <text evidence="9">The sequence shown here is derived from an EMBL/GenBank/DDBJ whole genome shotgun (WGS) entry which is preliminary data.</text>
</comment>
<accession>A0ABR1IGC5</accession>
<evidence type="ECO:0000256" key="4">
    <source>
        <dbReference type="ARBA" id="ARBA00022989"/>
    </source>
</evidence>
<evidence type="ECO:0000313" key="9">
    <source>
        <dbReference type="EMBL" id="KAK7432110.1"/>
    </source>
</evidence>